<feature type="signal peptide" evidence="2">
    <location>
        <begin position="1"/>
        <end position="19"/>
    </location>
</feature>
<proteinExistence type="predicted"/>
<feature type="region of interest" description="Disordered" evidence="1">
    <location>
        <begin position="37"/>
        <end position="79"/>
    </location>
</feature>
<evidence type="ECO:0000313" key="3">
    <source>
        <dbReference type="EMBL" id="CEL95914.1"/>
    </source>
</evidence>
<evidence type="ECO:0000313" key="4">
    <source>
        <dbReference type="Proteomes" id="UP000041254"/>
    </source>
</evidence>
<feature type="compositionally biased region" description="Pro residues" evidence="1">
    <location>
        <begin position="136"/>
        <end position="145"/>
    </location>
</feature>
<dbReference type="InParanoid" id="A0A0G4EJ29"/>
<dbReference type="Proteomes" id="UP000041254">
    <property type="component" value="Unassembled WGS sequence"/>
</dbReference>
<reference evidence="3 4" key="1">
    <citation type="submission" date="2014-11" db="EMBL/GenBank/DDBJ databases">
        <authorList>
            <person name="Zhu J."/>
            <person name="Qi W."/>
            <person name="Song R."/>
        </authorList>
    </citation>
    <scope>NUCLEOTIDE SEQUENCE [LARGE SCALE GENOMIC DNA]</scope>
</reference>
<dbReference type="EMBL" id="CDMY01000241">
    <property type="protein sequence ID" value="CEL95914.1"/>
    <property type="molecule type" value="Genomic_DNA"/>
</dbReference>
<dbReference type="VEuPathDB" id="CryptoDB:Vbra_1652"/>
<feature type="region of interest" description="Disordered" evidence="1">
    <location>
        <begin position="109"/>
        <end position="145"/>
    </location>
</feature>
<accession>A0A0G4EJ29</accession>
<gene>
    <name evidence="3" type="ORF">Vbra_1652</name>
</gene>
<protein>
    <submittedName>
        <fullName evidence="3">Uncharacterized protein</fullName>
    </submittedName>
</protein>
<dbReference type="AlphaFoldDB" id="A0A0G4EJ29"/>
<evidence type="ECO:0000256" key="2">
    <source>
        <dbReference type="SAM" id="SignalP"/>
    </source>
</evidence>
<name>A0A0G4EJ29_VITBC</name>
<sequence length="145" mass="15362">MNSLVWLCFGVCTAALVDCATLRRAMVEQPIISFDPAKTSQDQGASEYADDANWMRDPSGNATMPNRPPEYRASWEDCGGVGASKTEKMRQISAAVNGFAPSMPFRKNAAQDCGKVDASSPTGGKHPTVDAIGPEGVPPANPSEE</sequence>
<keyword evidence="4" id="KW-1185">Reference proteome</keyword>
<evidence type="ECO:0000256" key="1">
    <source>
        <dbReference type="SAM" id="MobiDB-lite"/>
    </source>
</evidence>
<feature type="chain" id="PRO_5005187180" evidence="2">
    <location>
        <begin position="20"/>
        <end position="145"/>
    </location>
</feature>
<organism evidence="3 4">
    <name type="scientific">Vitrella brassicaformis (strain CCMP3155)</name>
    <dbReference type="NCBI Taxonomy" id="1169540"/>
    <lineage>
        <taxon>Eukaryota</taxon>
        <taxon>Sar</taxon>
        <taxon>Alveolata</taxon>
        <taxon>Colpodellida</taxon>
        <taxon>Vitrellaceae</taxon>
        <taxon>Vitrella</taxon>
    </lineage>
</organism>
<keyword evidence="2" id="KW-0732">Signal</keyword>